<feature type="region of interest" description="Disordered" evidence="1">
    <location>
        <begin position="251"/>
        <end position="298"/>
    </location>
</feature>
<dbReference type="InterPro" id="IPR050617">
    <property type="entry name" value="E3_ligase_FN3/SPRY"/>
</dbReference>
<feature type="compositionally biased region" description="Polar residues" evidence="1">
    <location>
        <begin position="329"/>
        <end position="338"/>
    </location>
</feature>
<feature type="region of interest" description="Disordered" evidence="1">
    <location>
        <begin position="313"/>
        <end position="359"/>
    </location>
</feature>
<feature type="region of interest" description="Disordered" evidence="1">
    <location>
        <begin position="53"/>
        <end position="124"/>
    </location>
</feature>
<dbReference type="PANTHER" id="PTHR24099">
    <property type="entry name" value="E3 UBIQUITIN-PROTEIN LIGASE TRIM36-RELATED"/>
    <property type="match status" value="1"/>
</dbReference>
<sequence>MLTAMVAGPGPTYYMDHHHHHHTTPAVHTLHTPNLNHHTPTAQLNHHIDPVMQQHLSHPPPTAPPTGPPAGPGPGGPPPPPQPSGPSPQPPPSQQIPQGSPSSTASTPNSTPTSSTSGGSNNSMVIEHHQHHHPVHQYTPPPPMAGGPPPPYCPPEYYPGDAYYPGPPPDYCHHHHATTHMCQVHGIPGQGPASVRMVSNNPSPPIALPVQVPPGHVVQQIVDEQGTLRHVILSAQPMPMPMCPYGPNTGQGPPFYAPPHHGPPPQGYVPPYQPPQYSPVMSPPLTQPSPPPHNFQKTDRHLRQYEKTRQKYYQRNQPPPPPHQHHNKSGTSSLQSTPPASPKKESVAKNCEQENSIEDGEDSCSNLLAALSQIQSPKVSSLTAYEATLNWVCPELNGHSEEISAGEIQYEVFLNGNLHTTLTATQCILHNLKPAHDYNVSLVCCYGSIRGEPTPSLEFRTLSSIPDAPQQPRLFGKTKTSLNYKWGTVKDNGCRVKEFVLELSLGNSGVWEEVYHGRSKQHQINKLQANTTYRVRLSAVNDHGRSPYSQETISSTAGVAPPQPAPPMLESASVASLVIRWLQRSHEERFTLQMEDSCTGYGFQAVYDGPDTRFACEGLQRNLDYKFRLRAHNEEGSSPFSDITCYRTLPDRPHPPLPPKIKGRAKSHSFFLVWNPPLDHGGSPVTSYKLELDCGRGFGPVYHGDKCEYDCVDLTPGTNYRVRVTCEGGGGTSDASDVVTLTTEAVCPGKCHPPRLNGKPKACTLQLKWDQPDYDGGAPIIEYHIDLMSPDNERRQVYCGRDLECTVASLLPGRPYIFLVRAVNRIGTSAWSEPLEVVSGAGPPDTVHAPHLACRGPHTVQVAWDQPINNGAAVDQYIVQVAEVCSPHCESSESSSTCGDMEPELTFTNGYTGSQTTAEVRSLAPATTYAFRVCASNSAGCGGWSTHSSVTTPAAPPAPVAYVSSSPAATQVTLLWGEPLSHGDPITHYIIECGDRSITTPGCETEYTVPDLLPETLYKMRIQAVNTVGSGGFSAYHKVTTRPLPPPPPTIELIRASYNSLRLKWGDSKSSDLTYSLQMEFNNPHNDTMEFFEVYNGSSHNYKISKLEENSTYRLRICASNEAGTGPYSEEVEMHTSKAPPQPLKAPRVNETSEGYSIEWCGARCPGDDVIMYRLQVLQAGKDNDYSLAYSGCETSYLMTDLEASSGYYVRVCGVRSCADGETMVGAYSSPTLFNTPKPAPSQPKIMDVATTQDSGLSWSKLSDSQKAMVILVLFSVLCLMGAVGLQHFLAQDNATWHR</sequence>
<feature type="domain" description="Fibronectin type-III" evidence="3">
    <location>
        <begin position="750"/>
        <end position="842"/>
    </location>
</feature>
<dbReference type="EMBL" id="CAXKWB010000184">
    <property type="protein sequence ID" value="CAL4059738.1"/>
    <property type="molecule type" value="Genomic_DNA"/>
</dbReference>
<feature type="region of interest" description="Disordered" evidence="1">
    <location>
        <begin position="543"/>
        <end position="564"/>
    </location>
</feature>
<feature type="domain" description="Fibronectin type-III" evidence="3">
    <location>
        <begin position="563"/>
        <end position="651"/>
    </location>
</feature>
<keyword evidence="2" id="KW-1133">Transmembrane helix</keyword>
<feature type="domain" description="Fibronectin type-III" evidence="3">
    <location>
        <begin position="956"/>
        <end position="1044"/>
    </location>
</feature>
<evidence type="ECO:0000313" key="4">
    <source>
        <dbReference type="EMBL" id="CAL4059738.1"/>
    </source>
</evidence>
<accession>A0AAV2PK51</accession>
<dbReference type="InterPro" id="IPR003961">
    <property type="entry name" value="FN3_dom"/>
</dbReference>
<proteinExistence type="predicted"/>
<evidence type="ECO:0000256" key="1">
    <source>
        <dbReference type="SAM" id="MobiDB-lite"/>
    </source>
</evidence>
<dbReference type="Pfam" id="PF00041">
    <property type="entry name" value="fn3"/>
    <property type="match status" value="6"/>
</dbReference>
<feature type="domain" description="Fibronectin type-III" evidence="3">
    <location>
        <begin position="843"/>
        <end position="955"/>
    </location>
</feature>
<dbReference type="PRINTS" id="PR00014">
    <property type="entry name" value="FNTYPEIII"/>
</dbReference>
<feature type="compositionally biased region" description="Low complexity" evidence="1">
    <location>
        <begin position="95"/>
        <end position="123"/>
    </location>
</feature>
<protein>
    <recommendedName>
        <fullName evidence="3">Fibronectin type-III domain-containing protein</fullName>
    </recommendedName>
</protein>
<feature type="domain" description="Fibronectin type-III" evidence="3">
    <location>
        <begin position="1140"/>
        <end position="1239"/>
    </location>
</feature>
<dbReference type="PANTHER" id="PTHR24099:SF11">
    <property type="entry name" value="FIBRONECTIN TYPE III DOMAIN-CONTAINING 3BA-RELATED"/>
    <property type="match status" value="1"/>
</dbReference>
<dbReference type="InterPro" id="IPR036116">
    <property type="entry name" value="FN3_sf"/>
</dbReference>
<dbReference type="SUPFAM" id="SSF49265">
    <property type="entry name" value="Fibronectin type III"/>
    <property type="match status" value="6"/>
</dbReference>
<feature type="compositionally biased region" description="Polar residues" evidence="1">
    <location>
        <begin position="547"/>
        <end position="557"/>
    </location>
</feature>
<evidence type="ECO:0000313" key="5">
    <source>
        <dbReference type="Proteomes" id="UP001497623"/>
    </source>
</evidence>
<name>A0AAV2PK51_MEGNR</name>
<keyword evidence="2" id="KW-0812">Transmembrane</keyword>
<evidence type="ECO:0000259" key="3">
    <source>
        <dbReference type="PROSITE" id="PS50853"/>
    </source>
</evidence>
<keyword evidence="5" id="KW-1185">Reference proteome</keyword>
<dbReference type="InterPro" id="IPR013783">
    <property type="entry name" value="Ig-like_fold"/>
</dbReference>
<feature type="compositionally biased region" description="Pro residues" evidence="1">
    <location>
        <begin position="58"/>
        <end position="94"/>
    </location>
</feature>
<feature type="transmembrane region" description="Helical" evidence="2">
    <location>
        <begin position="1268"/>
        <end position="1290"/>
    </location>
</feature>
<feature type="compositionally biased region" description="Pro residues" evidence="1">
    <location>
        <begin position="255"/>
        <end position="293"/>
    </location>
</feature>
<evidence type="ECO:0000256" key="2">
    <source>
        <dbReference type="SAM" id="Phobius"/>
    </source>
</evidence>
<keyword evidence="2" id="KW-0472">Membrane</keyword>
<dbReference type="Proteomes" id="UP001497623">
    <property type="component" value="Unassembled WGS sequence"/>
</dbReference>
<gene>
    <name evidence="4" type="ORF">MNOR_LOCUS781</name>
</gene>
<feature type="domain" description="Fibronectin type-III" evidence="3">
    <location>
        <begin position="468"/>
        <end position="562"/>
    </location>
</feature>
<dbReference type="Gene3D" id="2.60.40.10">
    <property type="entry name" value="Immunoglobulins"/>
    <property type="match status" value="9"/>
</dbReference>
<dbReference type="PROSITE" id="PS50853">
    <property type="entry name" value="FN3"/>
    <property type="match status" value="9"/>
</dbReference>
<dbReference type="SMART" id="SM00060">
    <property type="entry name" value="FN3"/>
    <property type="match status" value="9"/>
</dbReference>
<feature type="domain" description="Fibronectin type-III" evidence="3">
    <location>
        <begin position="655"/>
        <end position="746"/>
    </location>
</feature>
<reference evidence="4 5" key="1">
    <citation type="submission" date="2024-05" db="EMBL/GenBank/DDBJ databases">
        <authorList>
            <person name="Wallberg A."/>
        </authorList>
    </citation>
    <scope>NUCLEOTIDE SEQUENCE [LARGE SCALE GENOMIC DNA]</scope>
</reference>
<comment type="caution">
    <text evidence="4">The sequence shown here is derived from an EMBL/GenBank/DDBJ whole genome shotgun (WGS) entry which is preliminary data.</text>
</comment>
<feature type="domain" description="Fibronectin type-III" evidence="3">
    <location>
        <begin position="373"/>
        <end position="464"/>
    </location>
</feature>
<feature type="domain" description="Fibronectin type-III" evidence="3">
    <location>
        <begin position="1045"/>
        <end position="1139"/>
    </location>
</feature>
<organism evidence="4 5">
    <name type="scientific">Meganyctiphanes norvegica</name>
    <name type="common">Northern krill</name>
    <name type="synonym">Thysanopoda norvegica</name>
    <dbReference type="NCBI Taxonomy" id="48144"/>
    <lineage>
        <taxon>Eukaryota</taxon>
        <taxon>Metazoa</taxon>
        <taxon>Ecdysozoa</taxon>
        <taxon>Arthropoda</taxon>
        <taxon>Crustacea</taxon>
        <taxon>Multicrustacea</taxon>
        <taxon>Malacostraca</taxon>
        <taxon>Eumalacostraca</taxon>
        <taxon>Eucarida</taxon>
        <taxon>Euphausiacea</taxon>
        <taxon>Euphausiidae</taxon>
        <taxon>Meganyctiphanes</taxon>
    </lineage>
</organism>
<dbReference type="CDD" id="cd00063">
    <property type="entry name" value="FN3"/>
    <property type="match status" value="8"/>
</dbReference>